<sequence>MTCVCLCGLIFIHFYMKLQDHCNCLSTKKQLLAAFFPVYTHETYIKDVMIKIHTFLKNSHLSNKSQTVLLREIVIIYVYTNVQKGVTMIQFCFSESCRSKNMHHMILLE</sequence>
<feature type="non-terminal residue" evidence="2">
    <location>
        <position position="109"/>
    </location>
</feature>
<keyword evidence="3" id="KW-1185">Reference proteome</keyword>
<reference evidence="2 3" key="1">
    <citation type="submission" date="2013-11" db="EMBL/GenBank/DDBJ databases">
        <title>Genome sequencing of Stegodyphus mimosarum.</title>
        <authorList>
            <person name="Bechsgaard J."/>
        </authorList>
    </citation>
    <scope>NUCLEOTIDE SEQUENCE [LARGE SCALE GENOMIC DNA]</scope>
</reference>
<evidence type="ECO:0000313" key="3">
    <source>
        <dbReference type="Proteomes" id="UP000054359"/>
    </source>
</evidence>
<organism evidence="2 3">
    <name type="scientific">Stegodyphus mimosarum</name>
    <name type="common">African social velvet spider</name>
    <dbReference type="NCBI Taxonomy" id="407821"/>
    <lineage>
        <taxon>Eukaryota</taxon>
        <taxon>Metazoa</taxon>
        <taxon>Ecdysozoa</taxon>
        <taxon>Arthropoda</taxon>
        <taxon>Chelicerata</taxon>
        <taxon>Arachnida</taxon>
        <taxon>Araneae</taxon>
        <taxon>Araneomorphae</taxon>
        <taxon>Entelegynae</taxon>
        <taxon>Eresoidea</taxon>
        <taxon>Eresidae</taxon>
        <taxon>Stegodyphus</taxon>
    </lineage>
</organism>
<protein>
    <submittedName>
        <fullName evidence="2">Uncharacterized protein</fullName>
    </submittedName>
</protein>
<evidence type="ECO:0000313" key="2">
    <source>
        <dbReference type="EMBL" id="KFM58256.1"/>
    </source>
</evidence>
<dbReference type="AlphaFoldDB" id="A0A087SZG7"/>
<evidence type="ECO:0000256" key="1">
    <source>
        <dbReference type="SAM" id="SignalP"/>
    </source>
</evidence>
<feature type="signal peptide" evidence="1">
    <location>
        <begin position="1"/>
        <end position="20"/>
    </location>
</feature>
<name>A0A087SZG7_STEMI</name>
<dbReference type="Proteomes" id="UP000054359">
    <property type="component" value="Unassembled WGS sequence"/>
</dbReference>
<gene>
    <name evidence="2" type="ORF">X975_11636</name>
</gene>
<proteinExistence type="predicted"/>
<accession>A0A087SZG7</accession>
<dbReference type="EMBL" id="KK112671">
    <property type="protein sequence ID" value="KFM58256.1"/>
    <property type="molecule type" value="Genomic_DNA"/>
</dbReference>
<keyword evidence="1" id="KW-0732">Signal</keyword>
<feature type="chain" id="PRO_5001829160" evidence="1">
    <location>
        <begin position="21"/>
        <end position="109"/>
    </location>
</feature>